<accession>A0A0E9PJY0</accession>
<dbReference type="AlphaFoldDB" id="A0A0E9PJY0"/>
<evidence type="ECO:0000313" key="1">
    <source>
        <dbReference type="EMBL" id="JAH04794.1"/>
    </source>
</evidence>
<reference evidence="1" key="1">
    <citation type="submission" date="2014-11" db="EMBL/GenBank/DDBJ databases">
        <authorList>
            <person name="Amaro Gonzalez C."/>
        </authorList>
    </citation>
    <scope>NUCLEOTIDE SEQUENCE</scope>
</reference>
<proteinExistence type="predicted"/>
<organism evidence="1">
    <name type="scientific">Anguilla anguilla</name>
    <name type="common">European freshwater eel</name>
    <name type="synonym">Muraena anguilla</name>
    <dbReference type="NCBI Taxonomy" id="7936"/>
    <lineage>
        <taxon>Eukaryota</taxon>
        <taxon>Metazoa</taxon>
        <taxon>Chordata</taxon>
        <taxon>Craniata</taxon>
        <taxon>Vertebrata</taxon>
        <taxon>Euteleostomi</taxon>
        <taxon>Actinopterygii</taxon>
        <taxon>Neopterygii</taxon>
        <taxon>Teleostei</taxon>
        <taxon>Anguilliformes</taxon>
        <taxon>Anguillidae</taxon>
        <taxon>Anguilla</taxon>
    </lineage>
</organism>
<dbReference type="EMBL" id="GBXM01103783">
    <property type="protein sequence ID" value="JAH04794.1"/>
    <property type="molecule type" value="Transcribed_RNA"/>
</dbReference>
<reference evidence="1" key="2">
    <citation type="journal article" date="2015" name="Fish Shellfish Immunol.">
        <title>Early steps in the European eel (Anguilla anguilla)-Vibrio vulnificus interaction in the gills: Role of the RtxA13 toxin.</title>
        <authorList>
            <person name="Callol A."/>
            <person name="Pajuelo D."/>
            <person name="Ebbesson L."/>
            <person name="Teles M."/>
            <person name="MacKenzie S."/>
            <person name="Amaro C."/>
        </authorList>
    </citation>
    <scope>NUCLEOTIDE SEQUENCE</scope>
</reference>
<sequence>MRTRSGAYCSCGPWCGVRLGRVVALLARDATR</sequence>
<name>A0A0E9PJY0_ANGAN</name>
<protein>
    <submittedName>
        <fullName evidence="1">Uncharacterized protein</fullName>
    </submittedName>
</protein>